<dbReference type="Proteomes" id="UP000676967">
    <property type="component" value="Chromosome"/>
</dbReference>
<gene>
    <name evidence="2" type="ORF">Aiant_48970</name>
</gene>
<dbReference type="EMBL" id="AP023356">
    <property type="protein sequence ID" value="BCJ44240.1"/>
    <property type="molecule type" value="Genomic_DNA"/>
</dbReference>
<sequence>MLAVEIVSPTSIAMDRITKPALYAAAGIPYYWRIETFEGLVVHTHTLDPEGQVYRPTGSYEVRLDVPEPWAISIPIERLRPRHMKER</sequence>
<keyword evidence="3" id="KW-1185">Reference proteome</keyword>
<evidence type="ECO:0000313" key="3">
    <source>
        <dbReference type="Proteomes" id="UP000676967"/>
    </source>
</evidence>
<dbReference type="Gene3D" id="3.90.1570.10">
    <property type="entry name" value="tt1808, chain A"/>
    <property type="match status" value="1"/>
</dbReference>
<dbReference type="CDD" id="cd06260">
    <property type="entry name" value="DUF820-like"/>
    <property type="match status" value="1"/>
</dbReference>
<dbReference type="InterPro" id="IPR012296">
    <property type="entry name" value="Nuclease_put_TT1808"/>
</dbReference>
<reference evidence="2 3" key="1">
    <citation type="submission" date="2020-08" db="EMBL/GenBank/DDBJ databases">
        <title>Whole genome shotgun sequence of Actinoplanes ianthinogenes NBRC 13996.</title>
        <authorList>
            <person name="Komaki H."/>
            <person name="Tamura T."/>
        </authorList>
    </citation>
    <scope>NUCLEOTIDE SEQUENCE [LARGE SCALE GENOMIC DNA]</scope>
    <source>
        <strain evidence="2 3">NBRC 13996</strain>
    </source>
</reference>
<evidence type="ECO:0000313" key="2">
    <source>
        <dbReference type="EMBL" id="BCJ44240.1"/>
    </source>
</evidence>
<organism evidence="2 3">
    <name type="scientific">Actinoplanes ianthinogenes</name>
    <dbReference type="NCBI Taxonomy" id="122358"/>
    <lineage>
        <taxon>Bacteria</taxon>
        <taxon>Bacillati</taxon>
        <taxon>Actinomycetota</taxon>
        <taxon>Actinomycetes</taxon>
        <taxon>Micromonosporales</taxon>
        <taxon>Micromonosporaceae</taxon>
        <taxon>Actinoplanes</taxon>
    </lineage>
</organism>
<evidence type="ECO:0000259" key="1">
    <source>
        <dbReference type="Pfam" id="PF05685"/>
    </source>
</evidence>
<dbReference type="RefSeq" id="WP_280528205.1">
    <property type="nucleotide sequence ID" value="NZ_AP023356.1"/>
</dbReference>
<dbReference type="Pfam" id="PF05685">
    <property type="entry name" value="Uma2"/>
    <property type="match status" value="1"/>
</dbReference>
<dbReference type="SUPFAM" id="SSF52980">
    <property type="entry name" value="Restriction endonuclease-like"/>
    <property type="match status" value="1"/>
</dbReference>
<dbReference type="InterPro" id="IPR011335">
    <property type="entry name" value="Restrct_endonuc-II-like"/>
</dbReference>
<accession>A0ABM7LY49</accession>
<dbReference type="InterPro" id="IPR008538">
    <property type="entry name" value="Uma2"/>
</dbReference>
<proteinExistence type="predicted"/>
<feature type="domain" description="Putative restriction endonuclease" evidence="1">
    <location>
        <begin position="2"/>
        <end position="57"/>
    </location>
</feature>
<name>A0ABM7LY49_9ACTN</name>
<protein>
    <recommendedName>
        <fullName evidence="1">Putative restriction endonuclease domain-containing protein</fullName>
    </recommendedName>
</protein>